<name>A0A645FP80_9ZZZZ</name>
<gene>
    <name evidence="1" type="ORF">SDC9_162488</name>
</gene>
<dbReference type="EMBL" id="VSSQ01061871">
    <property type="protein sequence ID" value="MPN15159.1"/>
    <property type="molecule type" value="Genomic_DNA"/>
</dbReference>
<evidence type="ECO:0000313" key="1">
    <source>
        <dbReference type="EMBL" id="MPN15159.1"/>
    </source>
</evidence>
<comment type="caution">
    <text evidence="1">The sequence shown here is derived from an EMBL/GenBank/DDBJ whole genome shotgun (WGS) entry which is preliminary data.</text>
</comment>
<sequence>MKFDAGLIQTDQYFHQPVGTFAAQKPASHLRIGGMDGNIEGGKLLFFYPPQIAFR</sequence>
<reference evidence="1" key="1">
    <citation type="submission" date="2019-08" db="EMBL/GenBank/DDBJ databases">
        <authorList>
            <person name="Kucharzyk K."/>
            <person name="Murdoch R.W."/>
            <person name="Higgins S."/>
            <person name="Loffler F."/>
        </authorList>
    </citation>
    <scope>NUCLEOTIDE SEQUENCE</scope>
</reference>
<organism evidence="1">
    <name type="scientific">bioreactor metagenome</name>
    <dbReference type="NCBI Taxonomy" id="1076179"/>
    <lineage>
        <taxon>unclassified sequences</taxon>
        <taxon>metagenomes</taxon>
        <taxon>ecological metagenomes</taxon>
    </lineage>
</organism>
<accession>A0A645FP80</accession>
<proteinExistence type="predicted"/>
<dbReference type="AlphaFoldDB" id="A0A645FP80"/>
<protein>
    <submittedName>
        <fullName evidence="1">Uncharacterized protein</fullName>
    </submittedName>
</protein>